<evidence type="ECO:0000256" key="3">
    <source>
        <dbReference type="ARBA" id="ARBA00023136"/>
    </source>
</evidence>
<feature type="transmembrane region" description="Helical" evidence="4">
    <location>
        <begin position="82"/>
        <end position="98"/>
    </location>
</feature>
<dbReference type="SUPFAM" id="SSF103473">
    <property type="entry name" value="MFS general substrate transporter"/>
    <property type="match status" value="1"/>
</dbReference>
<dbReference type="InterPro" id="IPR036259">
    <property type="entry name" value="MFS_trans_sf"/>
</dbReference>
<feature type="transmembrane region" description="Helical" evidence="4">
    <location>
        <begin position="137"/>
        <end position="159"/>
    </location>
</feature>
<feature type="transmembrane region" description="Helical" evidence="4">
    <location>
        <begin position="54"/>
        <end position="75"/>
    </location>
</feature>
<dbReference type="eggNOG" id="COG2271">
    <property type="taxonomic scope" value="Bacteria"/>
</dbReference>
<organism evidence="5 6">
    <name type="scientific">Desulfarculus baarsii (strain ATCC 33931 / DSM 2075 / LMG 7858 / VKM B-1802 / 2st14)</name>
    <dbReference type="NCBI Taxonomy" id="644282"/>
    <lineage>
        <taxon>Bacteria</taxon>
        <taxon>Pseudomonadati</taxon>
        <taxon>Thermodesulfobacteriota</taxon>
        <taxon>Desulfarculia</taxon>
        <taxon>Desulfarculales</taxon>
        <taxon>Desulfarculaceae</taxon>
        <taxon>Desulfarculus</taxon>
    </lineage>
</organism>
<feature type="transmembrane region" description="Helical" evidence="4">
    <location>
        <begin position="244"/>
        <end position="263"/>
    </location>
</feature>
<evidence type="ECO:0000256" key="2">
    <source>
        <dbReference type="ARBA" id="ARBA00022989"/>
    </source>
</evidence>
<dbReference type="Pfam" id="PF07690">
    <property type="entry name" value="MFS_1"/>
    <property type="match status" value="1"/>
</dbReference>
<accession>E1QH25</accession>
<feature type="transmembrane region" description="Helical" evidence="4">
    <location>
        <begin position="306"/>
        <end position="323"/>
    </location>
</feature>
<dbReference type="PANTHER" id="PTHR11360">
    <property type="entry name" value="MONOCARBOXYLATE TRANSPORTER"/>
    <property type="match status" value="1"/>
</dbReference>
<dbReference type="InterPro" id="IPR050327">
    <property type="entry name" value="Proton-linked_MCT"/>
</dbReference>
<reference evidence="5 6" key="1">
    <citation type="journal article" date="2010" name="Stand. Genomic Sci.">
        <title>Complete genome sequence of Desulfarculus baarsii type strain (2st14).</title>
        <authorList>
            <person name="Sun H."/>
            <person name="Spring S."/>
            <person name="Lapidus A."/>
            <person name="Davenport K."/>
            <person name="Del Rio T.G."/>
            <person name="Tice H."/>
            <person name="Nolan M."/>
            <person name="Copeland A."/>
            <person name="Cheng J.F."/>
            <person name="Lucas S."/>
            <person name="Tapia R."/>
            <person name="Goodwin L."/>
            <person name="Pitluck S."/>
            <person name="Ivanova N."/>
            <person name="Pagani I."/>
            <person name="Mavromatis K."/>
            <person name="Ovchinnikova G."/>
            <person name="Pati A."/>
            <person name="Chen A."/>
            <person name="Palaniappan K."/>
            <person name="Hauser L."/>
            <person name="Chang Y.J."/>
            <person name="Jeffries C.D."/>
            <person name="Detter J.C."/>
            <person name="Han C."/>
            <person name="Rohde M."/>
            <person name="Brambilla E."/>
            <person name="Goker M."/>
            <person name="Woyke T."/>
            <person name="Bristow J."/>
            <person name="Eisen J.A."/>
            <person name="Markowitz V."/>
            <person name="Hugenholtz P."/>
            <person name="Kyrpides N.C."/>
            <person name="Klenk H.P."/>
            <person name="Land M."/>
        </authorList>
    </citation>
    <scope>NUCLEOTIDE SEQUENCE [LARGE SCALE GENOMIC DNA]</scope>
    <source>
        <strain evidence="6">ATCC 33931 / DSM 2075 / LMG 7858 / VKM B-1802 / 2st14</strain>
    </source>
</reference>
<dbReference type="InterPro" id="IPR011701">
    <property type="entry name" value="MFS"/>
</dbReference>
<dbReference type="PANTHER" id="PTHR11360:SF284">
    <property type="entry name" value="EG:103B4.3 PROTEIN-RELATED"/>
    <property type="match status" value="1"/>
</dbReference>
<feature type="transmembrane region" description="Helical" evidence="4">
    <location>
        <begin position="12"/>
        <end position="34"/>
    </location>
</feature>
<evidence type="ECO:0000313" key="5">
    <source>
        <dbReference type="EMBL" id="ADK84868.1"/>
    </source>
</evidence>
<dbReference type="AlphaFoldDB" id="E1QH25"/>
<evidence type="ECO:0000313" key="6">
    <source>
        <dbReference type="Proteomes" id="UP000009047"/>
    </source>
</evidence>
<dbReference type="GO" id="GO:0022857">
    <property type="term" value="F:transmembrane transporter activity"/>
    <property type="evidence" value="ECO:0007669"/>
    <property type="project" value="InterPro"/>
</dbReference>
<keyword evidence="6" id="KW-1185">Reference proteome</keyword>
<dbReference type="KEGG" id="dbr:Deba_1500"/>
<protein>
    <submittedName>
        <fullName evidence="5">Major facilitator superfamily MFS_1</fullName>
    </submittedName>
</protein>
<dbReference type="Proteomes" id="UP000009047">
    <property type="component" value="Chromosome"/>
</dbReference>
<keyword evidence="2 4" id="KW-1133">Transmembrane helix</keyword>
<name>E1QH25_DESB2</name>
<feature type="transmembrane region" description="Helical" evidence="4">
    <location>
        <begin position="364"/>
        <end position="386"/>
    </location>
</feature>
<evidence type="ECO:0000256" key="1">
    <source>
        <dbReference type="ARBA" id="ARBA00022692"/>
    </source>
</evidence>
<feature type="transmembrane region" description="Helical" evidence="4">
    <location>
        <begin position="104"/>
        <end position="125"/>
    </location>
</feature>
<gene>
    <name evidence="5" type="ordered locus">Deba_1500</name>
</gene>
<dbReference type="RefSeq" id="WP_013258321.1">
    <property type="nucleotide sequence ID" value="NC_014365.1"/>
</dbReference>
<dbReference type="STRING" id="644282.Deba_1500"/>
<keyword evidence="3 4" id="KW-0472">Membrane</keyword>
<feature type="transmembrane region" description="Helical" evidence="4">
    <location>
        <begin position="171"/>
        <end position="190"/>
    </location>
</feature>
<feature type="transmembrane region" description="Helical" evidence="4">
    <location>
        <begin position="329"/>
        <end position="352"/>
    </location>
</feature>
<feature type="transmembrane region" description="Helical" evidence="4">
    <location>
        <begin position="392"/>
        <end position="413"/>
    </location>
</feature>
<feature type="transmembrane region" description="Helical" evidence="4">
    <location>
        <begin position="275"/>
        <end position="294"/>
    </location>
</feature>
<dbReference type="HOGENOM" id="CLU_001265_59_9_7"/>
<dbReference type="Gene3D" id="1.20.1250.20">
    <property type="entry name" value="MFS general substrate transporter like domains"/>
    <property type="match status" value="2"/>
</dbReference>
<evidence type="ECO:0000256" key="4">
    <source>
        <dbReference type="SAM" id="Phobius"/>
    </source>
</evidence>
<proteinExistence type="predicted"/>
<keyword evidence="1 4" id="KW-0812">Transmembrane</keyword>
<dbReference type="EMBL" id="CP002085">
    <property type="protein sequence ID" value="ADK84868.1"/>
    <property type="molecule type" value="Genomic_DNA"/>
</dbReference>
<sequence>MRKIESATPFWGWRVVAAAFTSNFMATGSAFYIFNALMLPLCQTHGWSRAELNYAPMLGFGLGLISQVVYGTFVGVVGPRRLMAIGPIVSAAAFIMLGQVDGLLLFYGLFVVLVWGNGAMNGIVANTAVSNWFGPRLGSAMGLAAAGISLSGAVLPYAAMVILERSDLPTTFLAVGLFILLGAPLNWLLVRDSPEAVGQYVDGQPPEQLASDVAATPPPPGESLAAAMAWTPARIMREPSFWKVGVSYAFSTMGVVGVMFQLGPRMRDVGFDNHTAMLLMSATALAGTAGKYLWGMICDRLDTLKVVACLNICNVVGLALGLVPGGMAISLAFVLVFGFAMGGIMSTFPIVARYLYGRLAFARVFRFMALFLALEGVGSIIMGHVFEYTGSYDWAFVIFIVLDVVAAGLVLWAKKPAPMAA</sequence>